<dbReference type="SMART" id="SM00345">
    <property type="entry name" value="HTH_GNTR"/>
    <property type="match status" value="1"/>
</dbReference>
<dbReference type="Pfam" id="PF07729">
    <property type="entry name" value="FCD"/>
    <property type="match status" value="1"/>
</dbReference>
<dbReference type="GO" id="GO:0003700">
    <property type="term" value="F:DNA-binding transcription factor activity"/>
    <property type="evidence" value="ECO:0007669"/>
    <property type="project" value="InterPro"/>
</dbReference>
<dbReference type="InterPro" id="IPR000524">
    <property type="entry name" value="Tscrpt_reg_HTH_GntR"/>
</dbReference>
<keyword evidence="2" id="KW-0238">DNA-binding</keyword>
<organism evidence="6 7">
    <name type="scientific">Kytococcus schroeteri</name>
    <dbReference type="NCBI Taxonomy" id="138300"/>
    <lineage>
        <taxon>Bacteria</taxon>
        <taxon>Bacillati</taxon>
        <taxon>Actinomycetota</taxon>
        <taxon>Actinomycetes</taxon>
        <taxon>Micrococcales</taxon>
        <taxon>Kytococcaceae</taxon>
        <taxon>Kytococcus</taxon>
    </lineage>
</organism>
<dbReference type="OrthoDB" id="5243844at2"/>
<evidence type="ECO:0000256" key="3">
    <source>
        <dbReference type="ARBA" id="ARBA00023163"/>
    </source>
</evidence>
<dbReference type="PANTHER" id="PTHR43537:SF45">
    <property type="entry name" value="GNTR FAMILY REGULATORY PROTEIN"/>
    <property type="match status" value="1"/>
</dbReference>
<dbReference type="InterPro" id="IPR011711">
    <property type="entry name" value="GntR_C"/>
</dbReference>
<dbReference type="InterPro" id="IPR036390">
    <property type="entry name" value="WH_DNA-bd_sf"/>
</dbReference>
<evidence type="ECO:0000256" key="2">
    <source>
        <dbReference type="ARBA" id="ARBA00023125"/>
    </source>
</evidence>
<dbReference type="Gene3D" id="1.10.10.10">
    <property type="entry name" value="Winged helix-like DNA-binding domain superfamily/Winged helix DNA-binding domain"/>
    <property type="match status" value="1"/>
</dbReference>
<evidence type="ECO:0000313" key="7">
    <source>
        <dbReference type="Proteomes" id="UP000234206"/>
    </source>
</evidence>
<comment type="caution">
    <text evidence="6">The sequence shown here is derived from an EMBL/GenBank/DDBJ whole genome shotgun (WGS) entry which is preliminary data.</text>
</comment>
<accession>A0A2I1PBX3</accession>
<reference evidence="6 7" key="1">
    <citation type="submission" date="2017-12" db="EMBL/GenBank/DDBJ databases">
        <title>Phylogenetic diversity of female urinary microbiome.</title>
        <authorList>
            <person name="Thomas-White K."/>
            <person name="Wolfe A.J."/>
        </authorList>
    </citation>
    <scope>NUCLEOTIDE SEQUENCE [LARGE SCALE GENOMIC DNA]</scope>
    <source>
        <strain evidence="6 7">UMB1298</strain>
    </source>
</reference>
<gene>
    <name evidence="6" type="ORF">CYJ76_04335</name>
</gene>
<evidence type="ECO:0000256" key="4">
    <source>
        <dbReference type="SAM" id="MobiDB-lite"/>
    </source>
</evidence>
<name>A0A2I1PBX3_9MICO</name>
<evidence type="ECO:0000256" key="1">
    <source>
        <dbReference type="ARBA" id="ARBA00023015"/>
    </source>
</evidence>
<feature type="region of interest" description="Disordered" evidence="4">
    <location>
        <begin position="1"/>
        <end position="20"/>
    </location>
</feature>
<protein>
    <submittedName>
        <fullName evidence="6">GntR family transcriptional regulator</fullName>
    </submittedName>
</protein>
<evidence type="ECO:0000259" key="5">
    <source>
        <dbReference type="PROSITE" id="PS50949"/>
    </source>
</evidence>
<keyword evidence="1" id="KW-0805">Transcription regulation</keyword>
<dbReference type="GO" id="GO:0003677">
    <property type="term" value="F:DNA binding"/>
    <property type="evidence" value="ECO:0007669"/>
    <property type="project" value="UniProtKB-KW"/>
</dbReference>
<dbReference type="InterPro" id="IPR008920">
    <property type="entry name" value="TF_FadR/GntR_C"/>
</dbReference>
<dbReference type="AlphaFoldDB" id="A0A2I1PBX3"/>
<feature type="compositionally biased region" description="Polar residues" evidence="4">
    <location>
        <begin position="1"/>
        <end position="11"/>
    </location>
</feature>
<dbReference type="Gene3D" id="1.20.120.530">
    <property type="entry name" value="GntR ligand-binding domain-like"/>
    <property type="match status" value="1"/>
</dbReference>
<sequence length="233" mass="24927">MQAMTAQSLSPRASLARSDASVPARRRVAAAVRAMITAGEIGPGEHLRELDLAGRLGVSRNTLREGFRELAGDGLVRHEPNRGVFVAAPTAEDVRRLYTARRILECGVLHEQARTHALSGPGVAAEVLDVTARALHAAERQEWRLVGDLNMDFHAAVVRLGGSAVLDAAAAPLLAHARLAFRSLDLPGALHAHFVETNRSLAETMRDGAWEQAAGDMRSYLLAAEAELLEGLG</sequence>
<keyword evidence="3" id="KW-0804">Transcription</keyword>
<dbReference type="InterPro" id="IPR036388">
    <property type="entry name" value="WH-like_DNA-bd_sf"/>
</dbReference>
<dbReference type="PANTHER" id="PTHR43537">
    <property type="entry name" value="TRANSCRIPTIONAL REGULATOR, GNTR FAMILY"/>
    <property type="match status" value="1"/>
</dbReference>
<dbReference type="CDD" id="cd07377">
    <property type="entry name" value="WHTH_GntR"/>
    <property type="match status" value="1"/>
</dbReference>
<evidence type="ECO:0000313" key="6">
    <source>
        <dbReference type="EMBL" id="PKZ42081.1"/>
    </source>
</evidence>
<dbReference type="Pfam" id="PF00392">
    <property type="entry name" value="GntR"/>
    <property type="match status" value="1"/>
</dbReference>
<dbReference type="PROSITE" id="PS50949">
    <property type="entry name" value="HTH_GNTR"/>
    <property type="match status" value="1"/>
</dbReference>
<dbReference type="EMBL" id="PKIZ01000006">
    <property type="protein sequence ID" value="PKZ42081.1"/>
    <property type="molecule type" value="Genomic_DNA"/>
</dbReference>
<keyword evidence="7" id="KW-1185">Reference proteome</keyword>
<dbReference type="SUPFAM" id="SSF46785">
    <property type="entry name" value="Winged helix' DNA-binding domain"/>
    <property type="match status" value="1"/>
</dbReference>
<dbReference type="SUPFAM" id="SSF48008">
    <property type="entry name" value="GntR ligand-binding domain-like"/>
    <property type="match status" value="1"/>
</dbReference>
<proteinExistence type="predicted"/>
<feature type="domain" description="HTH gntR-type" evidence="5">
    <location>
        <begin position="22"/>
        <end position="89"/>
    </location>
</feature>
<dbReference type="Proteomes" id="UP000234206">
    <property type="component" value="Unassembled WGS sequence"/>
</dbReference>